<feature type="transmembrane region" description="Helical" evidence="1">
    <location>
        <begin position="246"/>
        <end position="264"/>
    </location>
</feature>
<reference evidence="2 3" key="1">
    <citation type="submission" date="2009-02" db="EMBL/GenBank/DDBJ databases">
        <title>Sequencing of the draft genome and assembly of Dethiobacter alkaliphilus AHT 1.</title>
        <authorList>
            <consortium name="US DOE Joint Genome Institute (JGI-PGF)"/>
            <person name="Lucas S."/>
            <person name="Copeland A."/>
            <person name="Lapidus A."/>
            <person name="Glavina del Rio T."/>
            <person name="Dalin E."/>
            <person name="Tice H."/>
            <person name="Bruce D."/>
            <person name="Goodwin L."/>
            <person name="Pitluck S."/>
            <person name="Larimer F."/>
            <person name="Land M.L."/>
            <person name="Hauser L."/>
            <person name="Muyzer G."/>
        </authorList>
    </citation>
    <scope>NUCLEOTIDE SEQUENCE [LARGE SCALE GENOMIC DNA]</scope>
    <source>
        <strain evidence="2 3">AHT 1</strain>
    </source>
</reference>
<name>C0GK91_DETAL</name>
<evidence type="ECO:0000313" key="2">
    <source>
        <dbReference type="EMBL" id="EEG76274.1"/>
    </source>
</evidence>
<sequence>MDLTIDGRAVGNYFILVKNNTFSLDIVYLSFIHQAKLYGAKIGGQMYNVSGKLMEKYEGFQGDDNDFLSMDKHNFIIDAEEIKEVLYQKRFQPQNSPFTGKLEILLQSGKAEKYYVHSGNHIPAMLMMFKNDLTENLVLKDGKHQILPEEYPAFAMEKSNSKGMIVCTNCDKVTSILETAHFPAKNNKDIDKFLCPDCFTAHEEELQQETEGVNAAKSILFSLGAAVICSLLWYGFVIITNMQAGVIAVLIGWIVANTAIYGAGKKRGTVVQGISAVATLFAMMFSEYLIIRHFAVLELAAEGITGIPLFLPVEAVVQLITVGIQTDPITLVFWGIAIYQGYRIPASRYVKSQKQQEVDEAFSANV</sequence>
<keyword evidence="1" id="KW-0472">Membrane</keyword>
<dbReference type="Proteomes" id="UP000006443">
    <property type="component" value="Unassembled WGS sequence"/>
</dbReference>
<dbReference type="AlphaFoldDB" id="C0GK91"/>
<feature type="transmembrane region" description="Helical" evidence="1">
    <location>
        <begin position="219"/>
        <end position="239"/>
    </location>
</feature>
<proteinExistence type="predicted"/>
<keyword evidence="3" id="KW-1185">Reference proteome</keyword>
<dbReference type="EMBL" id="ACJM01000021">
    <property type="protein sequence ID" value="EEG76274.1"/>
    <property type="molecule type" value="Genomic_DNA"/>
</dbReference>
<protein>
    <submittedName>
        <fullName evidence="2">Uncharacterized protein</fullName>
    </submittedName>
</protein>
<keyword evidence="1" id="KW-1133">Transmembrane helix</keyword>
<gene>
    <name evidence="2" type="ORF">DealDRAFT_2900</name>
</gene>
<evidence type="ECO:0000313" key="3">
    <source>
        <dbReference type="Proteomes" id="UP000006443"/>
    </source>
</evidence>
<accession>C0GK91</accession>
<evidence type="ECO:0000256" key="1">
    <source>
        <dbReference type="SAM" id="Phobius"/>
    </source>
</evidence>
<organism evidence="2 3">
    <name type="scientific">Dethiobacter alkaliphilus AHT 1</name>
    <dbReference type="NCBI Taxonomy" id="555088"/>
    <lineage>
        <taxon>Bacteria</taxon>
        <taxon>Bacillati</taxon>
        <taxon>Bacillota</taxon>
        <taxon>Dethiobacteria</taxon>
        <taxon>Dethiobacterales</taxon>
        <taxon>Dethiobacteraceae</taxon>
        <taxon>Dethiobacter</taxon>
    </lineage>
</organism>
<dbReference type="STRING" id="555088.DealDRAFT_2900"/>
<feature type="transmembrane region" description="Helical" evidence="1">
    <location>
        <begin position="270"/>
        <end position="291"/>
    </location>
</feature>
<dbReference type="RefSeq" id="WP_008518747.1">
    <property type="nucleotide sequence ID" value="NZ_ACJM01000021.1"/>
</dbReference>
<keyword evidence="1" id="KW-0812">Transmembrane</keyword>
<comment type="caution">
    <text evidence="2">The sequence shown here is derived from an EMBL/GenBank/DDBJ whole genome shotgun (WGS) entry which is preliminary data.</text>
</comment>